<dbReference type="Pfam" id="PF06079">
    <property type="entry name" value="Apyrase"/>
    <property type="match status" value="1"/>
</dbReference>
<sequence length="295" mass="33621">MDKKAKAAAKDEWKAITREGNLTLRKNLTIDIKWENETLDHQLIGYLNYKGRAMEMSDIVEFNNRLLTVDDKTGLVYDITKRKGKAIPWLFLNSGPGNTTSGMKVEWLTEKDGLLYAGGHGSEYRNTSTGQVTSMDPMWIKTITKTGEVKSLNWFWPFSKLRNASGYPEPGYLTHEAVQWSSVHRKWFFLPRKASKTAYNETEDETKGCQLLITADENFANIVVKKIDGEPHPKRGYSAFDFIPNSRDTVMVALKSEEVGNRTESYVSVLAINGRVFLEDQNLEGDHKFEGIYFI</sequence>
<evidence type="ECO:0000256" key="4">
    <source>
        <dbReference type="ARBA" id="ARBA00022837"/>
    </source>
</evidence>
<dbReference type="InterPro" id="IPR009283">
    <property type="entry name" value="Apyrase"/>
</dbReference>
<evidence type="ECO:0008006" key="9">
    <source>
        <dbReference type="Google" id="ProtNLM"/>
    </source>
</evidence>
<dbReference type="GO" id="GO:0004382">
    <property type="term" value="F:GDP phosphatase activity"/>
    <property type="evidence" value="ECO:0007669"/>
    <property type="project" value="TreeGrafter"/>
</dbReference>
<evidence type="ECO:0000256" key="2">
    <source>
        <dbReference type="ARBA" id="ARBA00022723"/>
    </source>
</evidence>
<feature type="binding site" evidence="6">
    <location>
        <position position="176"/>
    </location>
    <ligand>
        <name>Ca(2+)</name>
        <dbReference type="ChEBI" id="CHEBI:29108"/>
    </ligand>
</feature>
<evidence type="ECO:0000313" key="7">
    <source>
        <dbReference type="EMBL" id="CAJ0603381.1"/>
    </source>
</evidence>
<protein>
    <recommendedName>
        <fullName evidence="9">Apyrase</fullName>
    </recommendedName>
</protein>
<accession>A0AA36M9C9</accession>
<evidence type="ECO:0000313" key="8">
    <source>
        <dbReference type="Proteomes" id="UP001176961"/>
    </source>
</evidence>
<dbReference type="Proteomes" id="UP001176961">
    <property type="component" value="Unassembled WGS sequence"/>
</dbReference>
<dbReference type="InterPro" id="IPR036258">
    <property type="entry name" value="Apyrase_sf"/>
</dbReference>
<comment type="similarity">
    <text evidence="5">Belongs to the apyrase family.</text>
</comment>
<keyword evidence="2 6" id="KW-0479">Metal-binding</keyword>
<gene>
    <name evidence="7" type="ORF">CYNAS_LOCUS15364</name>
</gene>
<dbReference type="SUPFAM" id="SSF101887">
    <property type="entry name" value="Apyrase"/>
    <property type="match status" value="1"/>
</dbReference>
<comment type="cofactor">
    <cofactor evidence="1 6">
        <name>Ca(2+)</name>
        <dbReference type="ChEBI" id="CHEBI:29108"/>
    </cofactor>
</comment>
<organism evidence="7 8">
    <name type="scientific">Cylicocyclus nassatus</name>
    <name type="common">Nematode worm</name>
    <dbReference type="NCBI Taxonomy" id="53992"/>
    <lineage>
        <taxon>Eukaryota</taxon>
        <taxon>Metazoa</taxon>
        <taxon>Ecdysozoa</taxon>
        <taxon>Nematoda</taxon>
        <taxon>Chromadorea</taxon>
        <taxon>Rhabditida</taxon>
        <taxon>Rhabditina</taxon>
        <taxon>Rhabditomorpha</taxon>
        <taxon>Strongyloidea</taxon>
        <taxon>Strongylidae</taxon>
        <taxon>Cylicocyclus</taxon>
    </lineage>
</organism>
<feature type="binding site" evidence="6">
    <location>
        <position position="58"/>
    </location>
    <ligand>
        <name>Ca(2+)</name>
        <dbReference type="ChEBI" id="CHEBI:29108"/>
    </ligand>
</feature>
<keyword evidence="8" id="KW-1185">Reference proteome</keyword>
<feature type="binding site" evidence="6">
    <location>
        <position position="238"/>
    </location>
    <ligand>
        <name>Ca(2+)</name>
        <dbReference type="ChEBI" id="CHEBI:29108"/>
    </ligand>
</feature>
<evidence type="ECO:0000256" key="6">
    <source>
        <dbReference type="PIRSR" id="PIRSR609283-1"/>
    </source>
</evidence>
<dbReference type="GO" id="GO:0045134">
    <property type="term" value="F:UDP phosphatase activity"/>
    <property type="evidence" value="ECO:0007669"/>
    <property type="project" value="TreeGrafter"/>
</dbReference>
<comment type="caution">
    <text evidence="7">The sequence shown here is derived from an EMBL/GenBank/DDBJ whole genome shotgun (WGS) entry which is preliminary data.</text>
</comment>
<dbReference type="PANTHER" id="PTHR13023:SF3">
    <property type="entry name" value="SOLUBLE CALCIUM-ACTIVATED NUCLEOTIDASE 1"/>
    <property type="match status" value="1"/>
</dbReference>
<dbReference type="AlphaFoldDB" id="A0AA36M9C9"/>
<proteinExistence type="inferred from homology"/>
<reference evidence="7" key="1">
    <citation type="submission" date="2023-07" db="EMBL/GenBank/DDBJ databases">
        <authorList>
            <consortium name="CYATHOMIX"/>
        </authorList>
    </citation>
    <scope>NUCLEOTIDE SEQUENCE</scope>
    <source>
        <strain evidence="7">N/A</strain>
    </source>
</reference>
<feature type="binding site" evidence="6">
    <location>
        <position position="57"/>
    </location>
    <ligand>
        <name>Ca(2+)</name>
        <dbReference type="ChEBI" id="CHEBI:29108"/>
    </ligand>
</feature>
<dbReference type="GO" id="GO:0030166">
    <property type="term" value="P:proteoglycan biosynthetic process"/>
    <property type="evidence" value="ECO:0007669"/>
    <property type="project" value="TreeGrafter"/>
</dbReference>
<name>A0AA36M9C9_CYLNA</name>
<evidence type="ECO:0000256" key="3">
    <source>
        <dbReference type="ARBA" id="ARBA00022801"/>
    </source>
</evidence>
<evidence type="ECO:0000256" key="5">
    <source>
        <dbReference type="ARBA" id="ARBA00025738"/>
    </source>
</evidence>
<feature type="binding site" evidence="6">
    <location>
        <position position="106"/>
    </location>
    <ligand>
        <name>Ca(2+)</name>
        <dbReference type="ChEBI" id="CHEBI:29108"/>
    </ligand>
</feature>
<keyword evidence="4 6" id="KW-0106">Calcium</keyword>
<dbReference type="GO" id="GO:0005509">
    <property type="term" value="F:calcium ion binding"/>
    <property type="evidence" value="ECO:0007669"/>
    <property type="project" value="InterPro"/>
</dbReference>
<dbReference type="EMBL" id="CATQJL010000305">
    <property type="protein sequence ID" value="CAJ0603381.1"/>
    <property type="molecule type" value="Genomic_DNA"/>
</dbReference>
<evidence type="ECO:0000256" key="1">
    <source>
        <dbReference type="ARBA" id="ARBA00001913"/>
    </source>
</evidence>
<dbReference type="Gene3D" id="2.120.10.100">
    <property type="entry name" value="Apyrase"/>
    <property type="match status" value="1"/>
</dbReference>
<dbReference type="PANTHER" id="PTHR13023">
    <property type="entry name" value="APYRASE"/>
    <property type="match status" value="1"/>
</dbReference>
<keyword evidence="3" id="KW-0378">Hydrolase</keyword>
<feature type="binding site" evidence="6">
    <location>
        <position position="290"/>
    </location>
    <ligand>
        <name>Ca(2+)</name>
        <dbReference type="ChEBI" id="CHEBI:29108"/>
    </ligand>
</feature>